<evidence type="ECO:0000256" key="4">
    <source>
        <dbReference type="ARBA" id="ARBA00023038"/>
    </source>
</evidence>
<dbReference type="GO" id="GO:0005634">
    <property type="term" value="C:nucleus"/>
    <property type="evidence" value="ECO:0007669"/>
    <property type="project" value="TreeGrafter"/>
</dbReference>
<feature type="compositionally biased region" description="Pro residues" evidence="6">
    <location>
        <begin position="1024"/>
        <end position="1037"/>
    </location>
</feature>
<dbReference type="PANTHER" id="PTHR24219">
    <property type="entry name" value="LIM DOMAIN-CONTAINING PROTEIN JUB"/>
    <property type="match status" value="1"/>
</dbReference>
<keyword evidence="4 5" id="KW-0440">LIM domain</keyword>
<feature type="region of interest" description="Disordered" evidence="6">
    <location>
        <begin position="887"/>
        <end position="965"/>
    </location>
</feature>
<name>A0A9W3AVV8_BIOGL</name>
<dbReference type="GO" id="GO:0001666">
    <property type="term" value="P:response to hypoxia"/>
    <property type="evidence" value="ECO:0007669"/>
    <property type="project" value="TreeGrafter"/>
</dbReference>
<feature type="compositionally biased region" description="Low complexity" evidence="6">
    <location>
        <begin position="1038"/>
        <end position="1050"/>
    </location>
</feature>
<dbReference type="FunFam" id="2.10.110.10:FF:000037">
    <property type="entry name" value="LIM domain-containing protein 1"/>
    <property type="match status" value="1"/>
</dbReference>
<dbReference type="FunFam" id="2.10.110.10:FF:000028">
    <property type="entry name" value="LIM domain-containing protein 1"/>
    <property type="match status" value="1"/>
</dbReference>
<evidence type="ECO:0000313" key="9">
    <source>
        <dbReference type="RefSeq" id="XP_055891348.1"/>
    </source>
</evidence>
<organism evidence="8 9">
    <name type="scientific">Biomphalaria glabrata</name>
    <name type="common">Bloodfluke planorb</name>
    <name type="synonym">Freshwater snail</name>
    <dbReference type="NCBI Taxonomy" id="6526"/>
    <lineage>
        <taxon>Eukaryota</taxon>
        <taxon>Metazoa</taxon>
        <taxon>Spiralia</taxon>
        <taxon>Lophotrochozoa</taxon>
        <taxon>Mollusca</taxon>
        <taxon>Gastropoda</taxon>
        <taxon>Heterobranchia</taxon>
        <taxon>Euthyneura</taxon>
        <taxon>Panpulmonata</taxon>
        <taxon>Hygrophila</taxon>
        <taxon>Lymnaeoidea</taxon>
        <taxon>Planorbidae</taxon>
        <taxon>Biomphalaria</taxon>
    </lineage>
</organism>
<evidence type="ECO:0000256" key="1">
    <source>
        <dbReference type="ARBA" id="ARBA00022723"/>
    </source>
</evidence>
<dbReference type="InterPro" id="IPR047247">
    <property type="entry name" value="Ajuba-like_LIM2"/>
</dbReference>
<dbReference type="Pfam" id="PF00412">
    <property type="entry name" value="LIM"/>
    <property type="match status" value="3"/>
</dbReference>
<evidence type="ECO:0000256" key="6">
    <source>
        <dbReference type="SAM" id="MobiDB-lite"/>
    </source>
</evidence>
<feature type="compositionally biased region" description="Polar residues" evidence="6">
    <location>
        <begin position="205"/>
        <end position="224"/>
    </location>
</feature>
<feature type="region of interest" description="Disordered" evidence="6">
    <location>
        <begin position="471"/>
        <end position="498"/>
    </location>
</feature>
<feature type="compositionally biased region" description="Polar residues" evidence="6">
    <location>
        <begin position="984"/>
        <end position="1003"/>
    </location>
</feature>
<evidence type="ECO:0000256" key="2">
    <source>
        <dbReference type="ARBA" id="ARBA00022737"/>
    </source>
</evidence>
<protein>
    <submittedName>
        <fullName evidence="9">Uncharacterized protein LOC106052031</fullName>
    </submittedName>
</protein>
<feature type="region of interest" description="Disordered" evidence="6">
    <location>
        <begin position="984"/>
        <end position="1063"/>
    </location>
</feature>
<dbReference type="InterPro" id="IPR047172">
    <property type="entry name" value="Ajuba-like"/>
</dbReference>
<gene>
    <name evidence="9" type="primary">LOC106052031</name>
</gene>
<dbReference type="GO" id="GO:0000932">
    <property type="term" value="C:P-body"/>
    <property type="evidence" value="ECO:0007669"/>
    <property type="project" value="TreeGrafter"/>
</dbReference>
<evidence type="ECO:0000256" key="5">
    <source>
        <dbReference type="PROSITE-ProRule" id="PRU00125"/>
    </source>
</evidence>
<dbReference type="InterPro" id="IPR047245">
    <property type="entry name" value="Ajuba-like_LIM1"/>
</dbReference>
<feature type="compositionally biased region" description="Low complexity" evidence="6">
    <location>
        <begin position="890"/>
        <end position="910"/>
    </location>
</feature>
<proteinExistence type="predicted"/>
<reference evidence="9" key="1">
    <citation type="submission" date="2025-08" db="UniProtKB">
        <authorList>
            <consortium name="RefSeq"/>
        </authorList>
    </citation>
    <scope>IDENTIFICATION</scope>
</reference>
<dbReference type="GO" id="GO:0005667">
    <property type="term" value="C:transcription regulator complex"/>
    <property type="evidence" value="ECO:0007669"/>
    <property type="project" value="TreeGrafter"/>
</dbReference>
<dbReference type="SUPFAM" id="SSF57716">
    <property type="entry name" value="Glucocorticoid receptor-like (DNA-binding domain)"/>
    <property type="match status" value="3"/>
</dbReference>
<dbReference type="InterPro" id="IPR001781">
    <property type="entry name" value="Znf_LIM"/>
</dbReference>
<dbReference type="RefSeq" id="XP_055891348.1">
    <property type="nucleotide sequence ID" value="XM_056035373.1"/>
</dbReference>
<dbReference type="GeneID" id="106052031"/>
<dbReference type="SMART" id="SM00132">
    <property type="entry name" value="LIM"/>
    <property type="match status" value="3"/>
</dbReference>
<dbReference type="OrthoDB" id="6135526at2759"/>
<feature type="compositionally biased region" description="Low complexity" evidence="6">
    <location>
        <begin position="26"/>
        <end position="47"/>
    </location>
</feature>
<dbReference type="GO" id="GO:0007010">
    <property type="term" value="P:cytoskeleton organization"/>
    <property type="evidence" value="ECO:0007669"/>
    <property type="project" value="TreeGrafter"/>
</dbReference>
<dbReference type="GO" id="GO:0003714">
    <property type="term" value="F:transcription corepressor activity"/>
    <property type="evidence" value="ECO:0007669"/>
    <property type="project" value="TreeGrafter"/>
</dbReference>
<dbReference type="GO" id="GO:0005912">
    <property type="term" value="C:adherens junction"/>
    <property type="evidence" value="ECO:0007669"/>
    <property type="project" value="TreeGrafter"/>
</dbReference>
<feature type="compositionally biased region" description="Pro residues" evidence="6">
    <location>
        <begin position="480"/>
        <end position="492"/>
    </location>
</feature>
<evidence type="ECO:0000256" key="3">
    <source>
        <dbReference type="ARBA" id="ARBA00022833"/>
    </source>
</evidence>
<dbReference type="GO" id="GO:0046872">
    <property type="term" value="F:metal ion binding"/>
    <property type="evidence" value="ECO:0007669"/>
    <property type="project" value="UniProtKB-KW"/>
</dbReference>
<dbReference type="PROSITE" id="PS50023">
    <property type="entry name" value="LIM_DOMAIN_2"/>
    <property type="match status" value="3"/>
</dbReference>
<sequence>MALYTGEAKKDVNVFREGNHVYSITSFSSSGSSSSVQSGSPASQSQQWHDVKINVLSSKLVDNNSSANGFSNPVGGANGGYQNHSDNAQHKHGLYSPGFQEQRITHSPHQVRGEGETTHSGNMHSTDQRATFVSSINVRDSKPPPIPPSMFGGHMGLTISTGSPVHHQSVSWQGGGKTMPPMGVSMAPPSPDINLLIGSSRYPGSKTTLINPTARSSSPGQSQQINVPVQYQTVYHHGLTSANGSSNYSSPRSSIGSGDSKSSSPRTSLTNPALYEQKFGSPRSSLALVSPRSSWNSTGFDSKHSSPRTSLSGPQDRISVQRIVSSLDNDVFRSHAHGPQSQSSVLSLGPRAVPLLDNRFNEAAPPHIYTDPRQRTLPPQASISVHTSTYATSVNGNGIMQNGGPQMVVSSTPGTSVSYISTSSAVNSGPPSIPARVPLNYNGSPTHQNSDAEKAIAALTQQLERDMSISGTTAKKNPDSPGPQMEPPPPYHGPHDVQTSVKHLNQNQPQKSNVKLVAPVQGIQVQPGPSRSASALSPGLKSQLAFQVTPPKNKGPSDAERKLAALTQQLEEEMDIAAGDYFGQCVTCGEKVTGTNEACQAMGNLYHTKCFVCCSCGRTLRGKAFYNVHGRVYCEEDYLYSGFQQTAEKCVVCGHLIMEMILQAMGKSYHPGCFRCYVCNECLDGVPFTIDVDNKIYCVTDYHRVYAPKCAACGQAITPVDGTEETVRVVSMDKDFHVDCYHCEDCGLQLTDEADKRCYPLDGHLFCHSCHIARLNAQYPNESFYMDPLTFNIHNRGEMRRGSDASSESHPLTHQYSAVPMHAGISTLPPLVLGQVGGNNGHAGGQVYSGGQVYGGGQGYNGLHNGLPNNHNGSMINGDAGMSMNGYTRGRASIGSSHSSGGSQSSFPGSPIHGNTPAGISYAHNSQQYPRSGDGPSRAPPPPPYSGGTAGSASGSSNHSSPAHRSNENYAYLLQHSNLSSPAHSVFSSMDNSNSRGGYVNSTHHGHFQSGAQAYNGGSKYGPPLSPQLGPPPPLPQRPASHFSSSGSQPPSLPHKSYHITDL</sequence>
<keyword evidence="8" id="KW-1185">Reference proteome</keyword>
<feature type="domain" description="LIM zinc-binding" evidence="7">
    <location>
        <begin position="583"/>
        <end position="644"/>
    </location>
</feature>
<feature type="region of interest" description="Disordered" evidence="6">
    <location>
        <begin position="240"/>
        <end position="317"/>
    </location>
</feature>
<keyword evidence="1 5" id="KW-0479">Metal-binding</keyword>
<dbReference type="CDD" id="cd09352">
    <property type="entry name" value="LIM1_Ajuba_like"/>
    <property type="match status" value="1"/>
</dbReference>
<feature type="compositionally biased region" description="Polar residues" evidence="6">
    <location>
        <begin position="291"/>
        <end position="300"/>
    </location>
</feature>
<dbReference type="PANTHER" id="PTHR24219:SF4">
    <property type="entry name" value="LIM DOMAIN-CONTAINING PROTEIN JUB"/>
    <property type="match status" value="1"/>
</dbReference>
<keyword evidence="3 5" id="KW-0862">Zinc</keyword>
<feature type="region of interest" description="Disordered" evidence="6">
    <location>
        <begin position="204"/>
        <end position="224"/>
    </location>
</feature>
<keyword evidence="2" id="KW-0677">Repeat</keyword>
<feature type="domain" description="LIM zinc-binding" evidence="7">
    <location>
        <begin position="711"/>
        <end position="777"/>
    </location>
</feature>
<feature type="compositionally biased region" description="Low complexity" evidence="6">
    <location>
        <begin position="241"/>
        <end position="268"/>
    </location>
</feature>
<feature type="compositionally biased region" description="Low complexity" evidence="6">
    <location>
        <begin position="951"/>
        <end position="964"/>
    </location>
</feature>
<dbReference type="Gene3D" id="2.10.110.10">
    <property type="entry name" value="Cysteine Rich Protein"/>
    <property type="match status" value="3"/>
</dbReference>
<dbReference type="Proteomes" id="UP001165740">
    <property type="component" value="Chromosome 7"/>
</dbReference>
<dbReference type="CDD" id="cd09438">
    <property type="entry name" value="LIM3_Ajuba_like"/>
    <property type="match status" value="1"/>
</dbReference>
<feature type="region of interest" description="Disordered" evidence="6">
    <location>
        <begin position="26"/>
        <end position="48"/>
    </location>
</feature>
<dbReference type="GO" id="GO:0035331">
    <property type="term" value="P:negative regulation of hippo signaling"/>
    <property type="evidence" value="ECO:0007669"/>
    <property type="project" value="TreeGrafter"/>
</dbReference>
<dbReference type="AlphaFoldDB" id="A0A9W3AVV8"/>
<dbReference type="OMA" id="NAQYPNE"/>
<dbReference type="PROSITE" id="PS00478">
    <property type="entry name" value="LIM_DOMAIN_1"/>
    <property type="match status" value="1"/>
</dbReference>
<dbReference type="InterPro" id="IPR047248">
    <property type="entry name" value="Ajuba-like_LIM3"/>
</dbReference>
<accession>A0A9W3AVV8</accession>
<evidence type="ECO:0000313" key="8">
    <source>
        <dbReference type="Proteomes" id="UP001165740"/>
    </source>
</evidence>
<evidence type="ECO:0000259" key="7">
    <source>
        <dbReference type="PROSITE" id="PS50023"/>
    </source>
</evidence>
<feature type="domain" description="LIM zinc-binding" evidence="7">
    <location>
        <begin position="648"/>
        <end position="708"/>
    </location>
</feature>
<feature type="region of interest" description="Disordered" evidence="6">
    <location>
        <begin position="67"/>
        <end position="94"/>
    </location>
</feature>
<dbReference type="CDD" id="cd09355">
    <property type="entry name" value="LIM2_Ajuba_like"/>
    <property type="match status" value="1"/>
</dbReference>